<dbReference type="Gene3D" id="3.40.50.80">
    <property type="entry name" value="Nucleotide-binding domain of ferredoxin-NADP reductase (FNR) module"/>
    <property type="match status" value="1"/>
</dbReference>
<feature type="compositionally biased region" description="Polar residues" evidence="1">
    <location>
        <begin position="1"/>
        <end position="12"/>
    </location>
</feature>
<dbReference type="Pfam" id="PF04954">
    <property type="entry name" value="SIP"/>
    <property type="match status" value="1"/>
</dbReference>
<evidence type="ECO:0000313" key="4">
    <source>
        <dbReference type="Proteomes" id="UP000823858"/>
    </source>
</evidence>
<reference evidence="3" key="2">
    <citation type="submission" date="2021-04" db="EMBL/GenBank/DDBJ databases">
        <authorList>
            <person name="Gilroy R."/>
        </authorList>
    </citation>
    <scope>NUCLEOTIDE SEQUENCE</scope>
    <source>
        <strain evidence="3">ChiHjej13B12-4958</strain>
    </source>
</reference>
<feature type="region of interest" description="Disordered" evidence="1">
    <location>
        <begin position="1"/>
        <end position="29"/>
    </location>
</feature>
<dbReference type="InterPro" id="IPR013113">
    <property type="entry name" value="SIP_FAD-bd"/>
</dbReference>
<name>A0A9D2TPB2_9CORY</name>
<gene>
    <name evidence="3" type="ORF">H9751_09135</name>
</gene>
<dbReference type="Pfam" id="PF08021">
    <property type="entry name" value="FAD_binding_9"/>
    <property type="match status" value="1"/>
</dbReference>
<dbReference type="InterPro" id="IPR017938">
    <property type="entry name" value="Riboflavin_synthase-like_b-brl"/>
</dbReference>
<dbReference type="SUPFAM" id="SSF63380">
    <property type="entry name" value="Riboflavin synthase domain-like"/>
    <property type="match status" value="1"/>
</dbReference>
<evidence type="ECO:0000259" key="2">
    <source>
        <dbReference type="PROSITE" id="PS51384"/>
    </source>
</evidence>
<dbReference type="Proteomes" id="UP000823858">
    <property type="component" value="Unassembled WGS sequence"/>
</dbReference>
<dbReference type="AlphaFoldDB" id="A0A9D2TPB2"/>
<dbReference type="InterPro" id="IPR039374">
    <property type="entry name" value="SIP_fam"/>
</dbReference>
<dbReference type="PANTHER" id="PTHR30157:SF0">
    <property type="entry name" value="NADPH-DEPENDENT FERRIC-CHELATE REDUCTASE"/>
    <property type="match status" value="1"/>
</dbReference>
<dbReference type="InterPro" id="IPR039261">
    <property type="entry name" value="FNR_nucleotide-bd"/>
</dbReference>
<dbReference type="GO" id="GO:0016491">
    <property type="term" value="F:oxidoreductase activity"/>
    <property type="evidence" value="ECO:0007669"/>
    <property type="project" value="InterPro"/>
</dbReference>
<dbReference type="PANTHER" id="PTHR30157">
    <property type="entry name" value="FERRIC REDUCTASE, NADPH-DEPENDENT"/>
    <property type="match status" value="1"/>
</dbReference>
<protein>
    <submittedName>
        <fullName evidence="3">Siderophore-interacting protein</fullName>
    </submittedName>
</protein>
<proteinExistence type="predicted"/>
<dbReference type="PROSITE" id="PS51384">
    <property type="entry name" value="FAD_FR"/>
    <property type="match status" value="1"/>
</dbReference>
<dbReference type="InterPro" id="IPR017927">
    <property type="entry name" value="FAD-bd_FR_type"/>
</dbReference>
<evidence type="ECO:0000256" key="1">
    <source>
        <dbReference type="SAM" id="MobiDB-lite"/>
    </source>
</evidence>
<dbReference type="CDD" id="cd06193">
    <property type="entry name" value="siderophore_interacting"/>
    <property type="match status" value="1"/>
</dbReference>
<dbReference type="InterPro" id="IPR007037">
    <property type="entry name" value="SIP_rossman_dom"/>
</dbReference>
<accession>A0A9D2TPB2</accession>
<reference evidence="3" key="1">
    <citation type="journal article" date="2021" name="PeerJ">
        <title>Extensive microbial diversity within the chicken gut microbiome revealed by metagenomics and culture.</title>
        <authorList>
            <person name="Gilroy R."/>
            <person name="Ravi A."/>
            <person name="Getino M."/>
            <person name="Pursley I."/>
            <person name="Horton D.L."/>
            <person name="Alikhan N.F."/>
            <person name="Baker D."/>
            <person name="Gharbi K."/>
            <person name="Hall N."/>
            <person name="Watson M."/>
            <person name="Adriaenssens E.M."/>
            <person name="Foster-Nyarko E."/>
            <person name="Jarju S."/>
            <person name="Secka A."/>
            <person name="Antonio M."/>
            <person name="Oren A."/>
            <person name="Chaudhuri R.R."/>
            <person name="La Ragione R."/>
            <person name="Hildebrand F."/>
            <person name="Pallen M.J."/>
        </authorList>
    </citation>
    <scope>NUCLEOTIDE SEQUENCE</scope>
    <source>
        <strain evidence="3">ChiHjej13B12-4958</strain>
    </source>
</reference>
<feature type="domain" description="FAD-binding FR-type" evidence="2">
    <location>
        <begin position="30"/>
        <end position="177"/>
    </location>
</feature>
<evidence type="ECO:0000313" key="3">
    <source>
        <dbReference type="EMBL" id="HJC85692.1"/>
    </source>
</evidence>
<comment type="caution">
    <text evidence="3">The sequence shown here is derived from an EMBL/GenBank/DDBJ whole genome shotgun (WGS) entry which is preliminary data.</text>
</comment>
<dbReference type="Gene3D" id="2.40.30.10">
    <property type="entry name" value="Translation factors"/>
    <property type="match status" value="1"/>
</dbReference>
<organism evidence="3 4">
    <name type="scientific">Candidatus Corynebacterium faecigallinarum</name>
    <dbReference type="NCBI Taxonomy" id="2838528"/>
    <lineage>
        <taxon>Bacteria</taxon>
        <taxon>Bacillati</taxon>
        <taxon>Actinomycetota</taxon>
        <taxon>Actinomycetes</taxon>
        <taxon>Mycobacteriales</taxon>
        <taxon>Corynebacteriaceae</taxon>
        <taxon>Corynebacterium</taxon>
    </lineage>
</organism>
<dbReference type="EMBL" id="DWVP01000022">
    <property type="protein sequence ID" value="HJC85692.1"/>
    <property type="molecule type" value="Genomic_DNA"/>
</dbReference>
<sequence>MTTRPATAVTSTELREHPQRNTPEGTDDPGRLLAVTVTATDDLAPNLRRLTLATPALRELTLTGPDEFFGLLMPRDRGDFTAFDTAGSNIRAAVAEIDENERPGLRWYTVRHFRQDAGEIDVDVVLHDDHPGPGATWVAAAQPGDTAGIWLSNAIWTRHNDERPLFVADPSAVPALRAVLEFTVDHHPDDLASYHLVIVTDGGNDLEAGFAEQWADKVGSLIVLDATPEQATETVRAHFTEAAAAGHPSTQPSYVWASGEVGLSKMVRGLAVDEWGLDSALVNWIAYWIEGRPRP</sequence>